<organism evidence="1 2">
    <name type="scientific">Primorskyibacter flagellatus</name>
    <dbReference type="NCBI Taxonomy" id="1387277"/>
    <lineage>
        <taxon>Bacteria</taxon>
        <taxon>Pseudomonadati</taxon>
        <taxon>Pseudomonadota</taxon>
        <taxon>Alphaproteobacteria</taxon>
        <taxon>Rhodobacterales</taxon>
        <taxon>Roseobacteraceae</taxon>
        <taxon>Primorskyibacter</taxon>
    </lineage>
</organism>
<dbReference type="AlphaFoldDB" id="A0A1W2ERX5"/>
<accession>A0A1W2ERX5</accession>
<dbReference type="RefSeq" id="WP_084355133.1">
    <property type="nucleotide sequence ID" value="NZ_FWYD01000041.1"/>
</dbReference>
<evidence type="ECO:0000313" key="1">
    <source>
        <dbReference type="EMBL" id="SMD12395.1"/>
    </source>
</evidence>
<dbReference type="Proteomes" id="UP000192330">
    <property type="component" value="Unassembled WGS sequence"/>
</dbReference>
<dbReference type="Pfam" id="PF07927">
    <property type="entry name" value="HicA_toxin"/>
    <property type="match status" value="1"/>
</dbReference>
<name>A0A1W2ERX5_9RHOB</name>
<keyword evidence="2" id="KW-1185">Reference proteome</keyword>
<reference evidence="1 2" key="1">
    <citation type="submission" date="2017-04" db="EMBL/GenBank/DDBJ databases">
        <authorList>
            <person name="Afonso C.L."/>
            <person name="Miller P.J."/>
            <person name="Scott M.A."/>
            <person name="Spackman E."/>
            <person name="Goraichik I."/>
            <person name="Dimitrov K.M."/>
            <person name="Suarez D.L."/>
            <person name="Swayne D.E."/>
        </authorList>
    </citation>
    <scope>NUCLEOTIDE SEQUENCE [LARGE SCALE GENOMIC DNA]</scope>
    <source>
        <strain evidence="1 2">CGMCC 1.12644</strain>
    </source>
</reference>
<gene>
    <name evidence="1" type="ORF">SAMN06295998_1411</name>
</gene>
<sequence length="84" mass="9425">MNSKHRKTLAAVFTDPVSGTIEWAAVENLLLAAGARLIEGRGSRVRFEKDGEVGAFHRPHPAKEAKRYQVRDARDFLERIGVRP</sequence>
<dbReference type="STRING" id="1387277.SAMN06295998_1411"/>
<protein>
    <submittedName>
        <fullName evidence="1">HicA toxin of toxin-antitoxin</fullName>
    </submittedName>
</protein>
<dbReference type="InterPro" id="IPR012933">
    <property type="entry name" value="HicA_mRNA_interferase"/>
</dbReference>
<dbReference type="OrthoDB" id="73001at2"/>
<proteinExistence type="predicted"/>
<evidence type="ECO:0000313" key="2">
    <source>
        <dbReference type="Proteomes" id="UP000192330"/>
    </source>
</evidence>
<dbReference type="GO" id="GO:0003729">
    <property type="term" value="F:mRNA binding"/>
    <property type="evidence" value="ECO:0007669"/>
    <property type="project" value="InterPro"/>
</dbReference>
<dbReference type="EMBL" id="FWYD01000041">
    <property type="protein sequence ID" value="SMD12395.1"/>
    <property type="molecule type" value="Genomic_DNA"/>
</dbReference>